<reference evidence="2" key="1">
    <citation type="journal article" date="2020" name="BMC Genomics">
        <title>Correction to: Identification and distribution of gene clusters required for synthesis of sphingolipid metabolism inhibitors in diverse species of the filamentous fungus Fusarium.</title>
        <authorList>
            <person name="Kim H.S."/>
            <person name="Lohmar J.M."/>
            <person name="Busman M."/>
            <person name="Brown D.W."/>
            <person name="Naumann T.A."/>
            <person name="Divon H.H."/>
            <person name="Lysoe E."/>
            <person name="Uhlig S."/>
            <person name="Proctor R.H."/>
        </authorList>
    </citation>
    <scope>NUCLEOTIDE SEQUENCE</scope>
    <source>
        <strain evidence="2">NRRL 22465</strain>
    </source>
</reference>
<dbReference type="Gene3D" id="3.40.50.720">
    <property type="entry name" value="NAD(P)-binding Rossmann-like Domain"/>
    <property type="match status" value="1"/>
</dbReference>
<protein>
    <recommendedName>
        <fullName evidence="1">NmrA-like domain-containing protein</fullName>
    </recommendedName>
</protein>
<evidence type="ECO:0000313" key="3">
    <source>
        <dbReference type="Proteomes" id="UP000635477"/>
    </source>
</evidence>
<sequence length="324" mass="36056">MSLTLNQKTVGIFPASGGLGGSTYNHLLKKVPHTTLTLISRYPEKTPSIHQQQGVTLRRASYESTPAELEDAFAGIEVLFLISYPSHVRDYRVQVQLPAIDAAYKAGVKHIFYSSLAFALPDKTESKAEVMKAHLETEKYLKHLAATDAGFTWTSIREGLYSESFPIYTSFWTLENPRPEILIPHDGSAPGISWAKRDELGEATAALIARCATPADRPSSDLRNKAVVLTGPRAWSLFESIQVLGKAVGKDIRIRKVGVDEWAKQQQIVDYFKNETEARTWATAWEAIEAGETSFASTELEAILGREPEPFDETIRKMVEEITK</sequence>
<dbReference type="AlphaFoldDB" id="A0A8H4UVT0"/>
<dbReference type="InterPro" id="IPR052718">
    <property type="entry name" value="NmrA-type_oxidoreductase"/>
</dbReference>
<dbReference type="PANTHER" id="PTHR47129:SF1">
    <property type="entry name" value="NMRA-LIKE DOMAIN-CONTAINING PROTEIN"/>
    <property type="match status" value="1"/>
</dbReference>
<dbReference type="SUPFAM" id="SSF51735">
    <property type="entry name" value="NAD(P)-binding Rossmann-fold domains"/>
    <property type="match status" value="1"/>
</dbReference>
<dbReference type="Pfam" id="PF05368">
    <property type="entry name" value="NmrA"/>
    <property type="match status" value="1"/>
</dbReference>
<evidence type="ECO:0000313" key="2">
    <source>
        <dbReference type="EMBL" id="KAF4984578.1"/>
    </source>
</evidence>
<reference evidence="2" key="2">
    <citation type="submission" date="2020-05" db="EMBL/GenBank/DDBJ databases">
        <authorList>
            <person name="Kim H.-S."/>
            <person name="Proctor R.H."/>
            <person name="Brown D.W."/>
        </authorList>
    </citation>
    <scope>NUCLEOTIDE SEQUENCE</scope>
    <source>
        <strain evidence="2">NRRL 22465</strain>
    </source>
</reference>
<accession>A0A8H4UVT0</accession>
<evidence type="ECO:0000259" key="1">
    <source>
        <dbReference type="Pfam" id="PF05368"/>
    </source>
</evidence>
<proteinExistence type="predicted"/>
<dbReference type="Proteomes" id="UP000635477">
    <property type="component" value="Unassembled WGS sequence"/>
</dbReference>
<keyword evidence="3" id="KW-1185">Reference proteome</keyword>
<gene>
    <name evidence="2" type="ORF">FZEAL_254</name>
</gene>
<feature type="domain" description="NmrA-like" evidence="1">
    <location>
        <begin position="7"/>
        <end position="249"/>
    </location>
</feature>
<dbReference type="OrthoDB" id="419598at2759"/>
<dbReference type="Gene3D" id="3.90.25.10">
    <property type="entry name" value="UDP-galactose 4-epimerase, domain 1"/>
    <property type="match status" value="1"/>
</dbReference>
<comment type="caution">
    <text evidence="2">The sequence shown here is derived from an EMBL/GenBank/DDBJ whole genome shotgun (WGS) entry which is preliminary data.</text>
</comment>
<dbReference type="InterPro" id="IPR036291">
    <property type="entry name" value="NAD(P)-bd_dom_sf"/>
</dbReference>
<dbReference type="EMBL" id="JABEYC010000013">
    <property type="protein sequence ID" value="KAF4984578.1"/>
    <property type="molecule type" value="Genomic_DNA"/>
</dbReference>
<dbReference type="PANTHER" id="PTHR47129">
    <property type="entry name" value="QUINONE OXIDOREDUCTASE 2"/>
    <property type="match status" value="1"/>
</dbReference>
<dbReference type="InterPro" id="IPR008030">
    <property type="entry name" value="NmrA-like"/>
</dbReference>
<organism evidence="2 3">
    <name type="scientific">Fusarium zealandicum</name>
    <dbReference type="NCBI Taxonomy" id="1053134"/>
    <lineage>
        <taxon>Eukaryota</taxon>
        <taxon>Fungi</taxon>
        <taxon>Dikarya</taxon>
        <taxon>Ascomycota</taxon>
        <taxon>Pezizomycotina</taxon>
        <taxon>Sordariomycetes</taxon>
        <taxon>Hypocreomycetidae</taxon>
        <taxon>Hypocreales</taxon>
        <taxon>Nectriaceae</taxon>
        <taxon>Fusarium</taxon>
        <taxon>Fusarium staphyleae species complex</taxon>
    </lineage>
</organism>
<name>A0A8H4UVT0_9HYPO</name>